<name>A0A4R6Y513_9BURK</name>
<comment type="caution">
    <text evidence="1">The sequence shown here is derived from an EMBL/GenBank/DDBJ whole genome shotgun (WGS) entry which is preliminary data.</text>
</comment>
<evidence type="ECO:0000313" key="2">
    <source>
        <dbReference type="Proteomes" id="UP000294480"/>
    </source>
</evidence>
<protein>
    <submittedName>
        <fullName evidence="1">Uncharacterized protein</fullName>
    </submittedName>
</protein>
<dbReference type="Proteomes" id="UP000294480">
    <property type="component" value="Unassembled WGS sequence"/>
</dbReference>
<gene>
    <name evidence="1" type="ORF">DFR44_12222</name>
</gene>
<dbReference type="EMBL" id="SNZE01000022">
    <property type="protein sequence ID" value="TDR30353.1"/>
    <property type="molecule type" value="Genomic_DNA"/>
</dbReference>
<organism evidence="1 2">
    <name type="scientific">Hydromonas duriensis</name>
    <dbReference type="NCBI Taxonomy" id="1527608"/>
    <lineage>
        <taxon>Bacteria</taxon>
        <taxon>Pseudomonadati</taxon>
        <taxon>Pseudomonadota</taxon>
        <taxon>Betaproteobacteria</taxon>
        <taxon>Burkholderiales</taxon>
        <taxon>Burkholderiaceae</taxon>
        <taxon>Hydromonas</taxon>
    </lineage>
</organism>
<evidence type="ECO:0000313" key="1">
    <source>
        <dbReference type="EMBL" id="TDR30353.1"/>
    </source>
</evidence>
<sequence>MSDILTKKDLYDSALQELAAYPELAIRVQAGDTLITQQMGAIAQMLAMVSWQIGLAEVEPWTRARDSMVLADATAKGVMPYAKPPRWRINIKNNSQTTNTIEAGRRLLDNKSRVWQVIDGATVQPQGLASVTAVQRERKTVSHTVTHTANFYKIEIPPLDIDQYLIAIDVIRKTDQVTFKLAERFNNTEPNDEVYHLMSDESMRLWIEFGIAGIAGYVPSLGEQFDVVLYYTYGQTQISNATPFGFEYSFSSESDKQTELYADAMLDGGAYPPNIVEMREMTSFPSIYDENAVYLAEFQFLLTRKLAPFVFLSVWNEQLEEAVRGASIDNINTLFVSFIKSDISPEQAQARIRQVIEYADDSYKVRFVDVLEKHIPIEIRLRLSPVHDFESVKIRIQEVLLAQYGRDSQWARRGRNRINWRATGELLKDKITELQDAISDLSIAVTDDSIASYPEEFRYVSKQSIQISNDALVVF</sequence>
<dbReference type="OrthoDB" id="6703335at2"/>
<dbReference type="RefSeq" id="WP_133621240.1">
    <property type="nucleotide sequence ID" value="NZ_SNZE01000022.1"/>
</dbReference>
<keyword evidence="2" id="KW-1185">Reference proteome</keyword>
<reference evidence="1 2" key="1">
    <citation type="submission" date="2019-03" db="EMBL/GenBank/DDBJ databases">
        <title>Genomic Encyclopedia of Type Strains, Phase IV (KMG-IV): sequencing the most valuable type-strain genomes for metagenomic binning, comparative biology and taxonomic classification.</title>
        <authorList>
            <person name="Goeker M."/>
        </authorList>
    </citation>
    <scope>NUCLEOTIDE SEQUENCE [LARGE SCALE GENOMIC DNA]</scope>
    <source>
        <strain evidence="1 2">DSM 102852</strain>
    </source>
</reference>
<accession>A0A4R6Y513</accession>
<dbReference type="AlphaFoldDB" id="A0A4R6Y513"/>
<proteinExistence type="predicted"/>